<accession>A0A7T8HM93</accession>
<organism evidence="1 2">
    <name type="scientific">Caligus rogercresseyi</name>
    <name type="common">Sea louse</name>
    <dbReference type="NCBI Taxonomy" id="217165"/>
    <lineage>
        <taxon>Eukaryota</taxon>
        <taxon>Metazoa</taxon>
        <taxon>Ecdysozoa</taxon>
        <taxon>Arthropoda</taxon>
        <taxon>Crustacea</taxon>
        <taxon>Multicrustacea</taxon>
        <taxon>Hexanauplia</taxon>
        <taxon>Copepoda</taxon>
        <taxon>Siphonostomatoida</taxon>
        <taxon>Caligidae</taxon>
        <taxon>Caligus</taxon>
    </lineage>
</organism>
<protein>
    <submittedName>
        <fullName evidence="1">Uncharacterized protein</fullName>
    </submittedName>
</protein>
<evidence type="ECO:0000313" key="2">
    <source>
        <dbReference type="Proteomes" id="UP000595437"/>
    </source>
</evidence>
<dbReference type="Proteomes" id="UP000595437">
    <property type="component" value="Chromosome 3"/>
</dbReference>
<feature type="non-terminal residue" evidence="1">
    <location>
        <position position="1"/>
    </location>
</feature>
<reference evidence="2" key="1">
    <citation type="submission" date="2021-01" db="EMBL/GenBank/DDBJ databases">
        <title>Caligus Genome Assembly.</title>
        <authorList>
            <person name="Gallardo-Escarate C."/>
        </authorList>
    </citation>
    <scope>NUCLEOTIDE SEQUENCE [LARGE SCALE GENOMIC DNA]</scope>
</reference>
<sequence>KDKLLSNLNAFKKANGDSKALWNLANRAMGKTKATPLPRHLLSMVSAPATTKRRRMQ</sequence>
<keyword evidence="2" id="KW-1185">Reference proteome</keyword>
<evidence type="ECO:0000313" key="1">
    <source>
        <dbReference type="EMBL" id="QQP52537.1"/>
    </source>
</evidence>
<proteinExistence type="predicted"/>
<dbReference type="EMBL" id="CP045892">
    <property type="protein sequence ID" value="QQP52537.1"/>
    <property type="molecule type" value="Genomic_DNA"/>
</dbReference>
<gene>
    <name evidence="1" type="ORF">FKW44_004718</name>
</gene>
<dbReference type="AlphaFoldDB" id="A0A7T8HM93"/>
<name>A0A7T8HM93_CALRO</name>